<sequence>MDRKCKYLVVLLCLELVPFMEPVRGAAQASLAMNLRVRPPVRTVDTNGYQLTRNAYVGEWLLRIMDEDRFACGAAYYAPLYVLTSASCMHKFKRRLNELSVETLFGNKFALIDTISVPHQYQYPKNFMDIAVIKLVDPIPGDNHEYVKLCSRPIVDYGKLTVVACSSEHKDMRTQQVNLLNQMDCQSQYSHIRLAETIACTHALNQDNECMYDFGCPVTAGDELCGIVAYGPECRNPNLPGLFTDIYQVNKFIRSVVFASKYHHNRAPKQTWFDK</sequence>
<dbReference type="SMART" id="SM00020">
    <property type="entry name" value="Tryp_SPc"/>
    <property type="match status" value="1"/>
</dbReference>
<dbReference type="InterPro" id="IPR001254">
    <property type="entry name" value="Trypsin_dom"/>
</dbReference>
<dbReference type="Pfam" id="PF00089">
    <property type="entry name" value="Trypsin"/>
    <property type="match status" value="1"/>
</dbReference>
<keyword evidence="12" id="KW-1185">Reference proteome</keyword>
<protein>
    <recommendedName>
        <fullName evidence="8">trypsin</fullName>
        <ecNumber evidence="8">3.4.21.4</ecNumber>
    </recommendedName>
</protein>
<dbReference type="HOGENOM" id="CLU_736244_0_0_1"/>
<dbReference type="InterPro" id="IPR043504">
    <property type="entry name" value="Peptidase_S1_PA_chymotrypsin"/>
</dbReference>
<dbReference type="EMBL" id="CH940650">
    <property type="protein sequence ID" value="EDW66925.2"/>
    <property type="molecule type" value="Genomic_DNA"/>
</dbReference>
<feature type="chain" id="PRO_5006457515" description="trypsin" evidence="9">
    <location>
        <begin position="23"/>
        <end position="275"/>
    </location>
</feature>
<evidence type="ECO:0000256" key="3">
    <source>
        <dbReference type="ARBA" id="ARBA00022729"/>
    </source>
</evidence>
<comment type="subcellular location">
    <subcellularLocation>
        <location evidence="1">Secreted</location>
        <location evidence="1">Extracellular space</location>
    </subcellularLocation>
</comment>
<keyword evidence="6" id="KW-1015">Disulfide bond</keyword>
<dbReference type="Proteomes" id="UP000008792">
    <property type="component" value="Unassembled WGS sequence"/>
</dbReference>
<keyword evidence="2" id="KW-0645">Protease</keyword>
<keyword evidence="5" id="KW-0720">Serine protease</keyword>
<dbReference type="GO" id="GO:0005576">
    <property type="term" value="C:extracellular region"/>
    <property type="evidence" value="ECO:0007669"/>
    <property type="project" value="UniProtKB-SubCell"/>
</dbReference>
<dbReference type="InterPro" id="IPR050430">
    <property type="entry name" value="Peptidase_S1"/>
</dbReference>
<dbReference type="PANTHER" id="PTHR24276:SF91">
    <property type="entry name" value="AT26814P-RELATED"/>
    <property type="match status" value="1"/>
</dbReference>
<dbReference type="OrthoDB" id="10051896at2759"/>
<evidence type="ECO:0000256" key="6">
    <source>
        <dbReference type="ARBA" id="ARBA00023157"/>
    </source>
</evidence>
<comment type="catalytic activity">
    <reaction evidence="7">
        <text>Preferential cleavage: Arg-|-Xaa, Lys-|-Xaa.</text>
        <dbReference type="EC" id="3.4.21.4"/>
    </reaction>
</comment>
<keyword evidence="3 9" id="KW-0732">Signal</keyword>
<dbReference type="EC" id="3.4.21.4" evidence="8"/>
<dbReference type="FunCoup" id="B4LYC9">
    <property type="interactions" value="44"/>
</dbReference>
<feature type="domain" description="Peptidase S1" evidence="10">
    <location>
        <begin position="60"/>
        <end position="275"/>
    </location>
</feature>
<dbReference type="InParanoid" id="B4LYC9"/>
<dbReference type="Gene3D" id="2.40.10.10">
    <property type="entry name" value="Trypsin-like serine proteases"/>
    <property type="match status" value="1"/>
</dbReference>
<dbReference type="GO" id="GO:0004252">
    <property type="term" value="F:serine-type endopeptidase activity"/>
    <property type="evidence" value="ECO:0007669"/>
    <property type="project" value="UniProtKB-EC"/>
</dbReference>
<evidence type="ECO:0000313" key="11">
    <source>
        <dbReference type="EMBL" id="EDW66925.2"/>
    </source>
</evidence>
<dbReference type="PANTHER" id="PTHR24276">
    <property type="entry name" value="POLYSERASE-RELATED"/>
    <property type="match status" value="1"/>
</dbReference>
<evidence type="ECO:0000256" key="1">
    <source>
        <dbReference type="ARBA" id="ARBA00004239"/>
    </source>
</evidence>
<dbReference type="eggNOG" id="KOG3627">
    <property type="taxonomic scope" value="Eukaryota"/>
</dbReference>
<feature type="signal peptide" evidence="9">
    <location>
        <begin position="1"/>
        <end position="22"/>
    </location>
</feature>
<evidence type="ECO:0000256" key="8">
    <source>
        <dbReference type="ARBA" id="ARBA00038868"/>
    </source>
</evidence>
<name>B4LYC9_DROVI</name>
<organism evidence="11 12">
    <name type="scientific">Drosophila virilis</name>
    <name type="common">Fruit fly</name>
    <dbReference type="NCBI Taxonomy" id="7244"/>
    <lineage>
        <taxon>Eukaryota</taxon>
        <taxon>Metazoa</taxon>
        <taxon>Ecdysozoa</taxon>
        <taxon>Arthropoda</taxon>
        <taxon>Hexapoda</taxon>
        <taxon>Insecta</taxon>
        <taxon>Pterygota</taxon>
        <taxon>Neoptera</taxon>
        <taxon>Endopterygota</taxon>
        <taxon>Diptera</taxon>
        <taxon>Brachycera</taxon>
        <taxon>Muscomorpha</taxon>
        <taxon>Ephydroidea</taxon>
        <taxon>Drosophilidae</taxon>
        <taxon>Drosophila</taxon>
    </lineage>
</organism>
<evidence type="ECO:0000259" key="10">
    <source>
        <dbReference type="PROSITE" id="PS50240"/>
    </source>
</evidence>
<evidence type="ECO:0000313" key="12">
    <source>
        <dbReference type="Proteomes" id="UP000008792"/>
    </source>
</evidence>
<dbReference type="PROSITE" id="PS50240">
    <property type="entry name" value="TRYPSIN_DOM"/>
    <property type="match status" value="1"/>
</dbReference>
<dbReference type="AlphaFoldDB" id="B4LYC9"/>
<reference evidence="11 12" key="1">
    <citation type="journal article" date="2007" name="Nature">
        <title>Evolution of genes and genomes on the Drosophila phylogeny.</title>
        <authorList>
            <consortium name="Drosophila 12 Genomes Consortium"/>
            <person name="Clark A.G."/>
            <person name="Eisen M.B."/>
            <person name="Smith D.R."/>
            <person name="Bergman C.M."/>
            <person name="Oliver B."/>
            <person name="Markow T.A."/>
            <person name="Kaufman T.C."/>
            <person name="Kellis M."/>
            <person name="Gelbart W."/>
            <person name="Iyer V.N."/>
            <person name="Pollard D.A."/>
            <person name="Sackton T.B."/>
            <person name="Larracuente A.M."/>
            <person name="Singh N.D."/>
            <person name="Abad J.P."/>
            <person name="Abt D.N."/>
            <person name="Adryan B."/>
            <person name="Aguade M."/>
            <person name="Akashi H."/>
            <person name="Anderson W.W."/>
            <person name="Aquadro C.F."/>
            <person name="Ardell D.H."/>
            <person name="Arguello R."/>
            <person name="Artieri C.G."/>
            <person name="Barbash D.A."/>
            <person name="Barker D."/>
            <person name="Barsanti P."/>
            <person name="Batterham P."/>
            <person name="Batzoglou S."/>
            <person name="Begun D."/>
            <person name="Bhutkar A."/>
            <person name="Blanco E."/>
            <person name="Bosak S.A."/>
            <person name="Bradley R.K."/>
            <person name="Brand A.D."/>
            <person name="Brent M.R."/>
            <person name="Brooks A.N."/>
            <person name="Brown R.H."/>
            <person name="Butlin R.K."/>
            <person name="Caggese C."/>
            <person name="Calvi B.R."/>
            <person name="Bernardo de Carvalho A."/>
            <person name="Caspi A."/>
            <person name="Castrezana S."/>
            <person name="Celniker S.E."/>
            <person name="Chang J.L."/>
            <person name="Chapple C."/>
            <person name="Chatterji S."/>
            <person name="Chinwalla A."/>
            <person name="Civetta A."/>
            <person name="Clifton S.W."/>
            <person name="Comeron J.M."/>
            <person name="Costello J.C."/>
            <person name="Coyne J.A."/>
            <person name="Daub J."/>
            <person name="David R.G."/>
            <person name="Delcher A.L."/>
            <person name="Delehaunty K."/>
            <person name="Do C.B."/>
            <person name="Ebling H."/>
            <person name="Edwards K."/>
            <person name="Eickbush T."/>
            <person name="Evans J.D."/>
            <person name="Filipski A."/>
            <person name="Findeiss S."/>
            <person name="Freyhult E."/>
            <person name="Fulton L."/>
            <person name="Fulton R."/>
            <person name="Garcia A.C."/>
            <person name="Gardiner A."/>
            <person name="Garfield D.A."/>
            <person name="Garvin B.E."/>
            <person name="Gibson G."/>
            <person name="Gilbert D."/>
            <person name="Gnerre S."/>
            <person name="Godfrey J."/>
            <person name="Good R."/>
            <person name="Gotea V."/>
            <person name="Gravely B."/>
            <person name="Greenberg A.J."/>
            <person name="Griffiths-Jones S."/>
            <person name="Gross S."/>
            <person name="Guigo R."/>
            <person name="Gustafson E.A."/>
            <person name="Haerty W."/>
            <person name="Hahn M.W."/>
            <person name="Halligan D.L."/>
            <person name="Halpern A.L."/>
            <person name="Halter G.M."/>
            <person name="Han M.V."/>
            <person name="Heger A."/>
            <person name="Hillier L."/>
            <person name="Hinrichs A.S."/>
            <person name="Holmes I."/>
            <person name="Hoskins R.A."/>
            <person name="Hubisz M.J."/>
            <person name="Hultmark D."/>
            <person name="Huntley M.A."/>
            <person name="Jaffe D.B."/>
            <person name="Jagadeeshan S."/>
            <person name="Jeck W.R."/>
            <person name="Johnson J."/>
            <person name="Jones C.D."/>
            <person name="Jordan W.C."/>
            <person name="Karpen G.H."/>
            <person name="Kataoka E."/>
            <person name="Keightley P.D."/>
            <person name="Kheradpour P."/>
            <person name="Kirkness E.F."/>
            <person name="Koerich L.B."/>
            <person name="Kristiansen K."/>
            <person name="Kudrna D."/>
            <person name="Kulathinal R.J."/>
            <person name="Kumar S."/>
            <person name="Kwok R."/>
            <person name="Lander E."/>
            <person name="Langley C.H."/>
            <person name="Lapoint R."/>
            <person name="Lazzaro B.P."/>
            <person name="Lee S.J."/>
            <person name="Levesque L."/>
            <person name="Li R."/>
            <person name="Lin C.F."/>
            <person name="Lin M.F."/>
            <person name="Lindblad-Toh K."/>
            <person name="Llopart A."/>
            <person name="Long M."/>
            <person name="Low L."/>
            <person name="Lozovsky E."/>
            <person name="Lu J."/>
            <person name="Luo M."/>
            <person name="Machado C.A."/>
            <person name="Makalowski W."/>
            <person name="Marzo M."/>
            <person name="Matsuda M."/>
            <person name="Matzkin L."/>
            <person name="McAllister B."/>
            <person name="McBride C.S."/>
            <person name="McKernan B."/>
            <person name="McKernan K."/>
            <person name="Mendez-Lago M."/>
            <person name="Minx P."/>
            <person name="Mollenhauer M.U."/>
            <person name="Montooth K."/>
            <person name="Mount S.M."/>
            <person name="Mu X."/>
            <person name="Myers E."/>
            <person name="Negre B."/>
            <person name="Newfeld S."/>
            <person name="Nielsen R."/>
            <person name="Noor M.A."/>
            <person name="O'Grady P."/>
            <person name="Pachter L."/>
            <person name="Papaceit M."/>
            <person name="Parisi M.J."/>
            <person name="Parisi M."/>
            <person name="Parts L."/>
            <person name="Pedersen J.S."/>
            <person name="Pesole G."/>
            <person name="Phillippy A.M."/>
            <person name="Ponting C.P."/>
            <person name="Pop M."/>
            <person name="Porcelli D."/>
            <person name="Powell J.R."/>
            <person name="Prohaska S."/>
            <person name="Pruitt K."/>
            <person name="Puig M."/>
            <person name="Quesneville H."/>
            <person name="Ram K.R."/>
            <person name="Rand D."/>
            <person name="Rasmussen M.D."/>
            <person name="Reed L.K."/>
            <person name="Reenan R."/>
            <person name="Reily A."/>
            <person name="Remington K.A."/>
            <person name="Rieger T.T."/>
            <person name="Ritchie M.G."/>
            <person name="Robin C."/>
            <person name="Rogers Y.H."/>
            <person name="Rohde C."/>
            <person name="Rozas J."/>
            <person name="Rubenfield M.J."/>
            <person name="Ruiz A."/>
            <person name="Russo S."/>
            <person name="Salzberg S.L."/>
            <person name="Sanchez-Gracia A."/>
            <person name="Saranga D.J."/>
            <person name="Sato H."/>
            <person name="Schaeffer S.W."/>
            <person name="Schatz M.C."/>
            <person name="Schlenke T."/>
            <person name="Schwartz R."/>
            <person name="Segarra C."/>
            <person name="Singh R.S."/>
            <person name="Sirot L."/>
            <person name="Sirota M."/>
            <person name="Sisneros N.B."/>
            <person name="Smith C.D."/>
            <person name="Smith T.F."/>
            <person name="Spieth J."/>
            <person name="Stage D.E."/>
            <person name="Stark A."/>
            <person name="Stephan W."/>
            <person name="Strausberg R.L."/>
            <person name="Strempel S."/>
            <person name="Sturgill D."/>
            <person name="Sutton G."/>
            <person name="Sutton G.G."/>
            <person name="Tao W."/>
            <person name="Teichmann S."/>
            <person name="Tobari Y.N."/>
            <person name="Tomimura Y."/>
            <person name="Tsolas J.M."/>
            <person name="Valente V.L."/>
            <person name="Venter E."/>
            <person name="Venter J.C."/>
            <person name="Vicario S."/>
            <person name="Vieira F.G."/>
            <person name="Vilella A.J."/>
            <person name="Villasante A."/>
            <person name="Walenz B."/>
            <person name="Wang J."/>
            <person name="Wasserman M."/>
            <person name="Watts T."/>
            <person name="Wilson D."/>
            <person name="Wilson R.K."/>
            <person name="Wing R.A."/>
            <person name="Wolfner M.F."/>
            <person name="Wong A."/>
            <person name="Wong G.K."/>
            <person name="Wu C.I."/>
            <person name="Wu G."/>
            <person name="Yamamoto D."/>
            <person name="Yang H.P."/>
            <person name="Yang S.P."/>
            <person name="Yorke J.A."/>
            <person name="Yoshida K."/>
            <person name="Zdobnov E."/>
            <person name="Zhang P."/>
            <person name="Zhang Y."/>
            <person name="Zimin A.V."/>
            <person name="Baldwin J."/>
            <person name="Abdouelleil A."/>
            <person name="Abdulkadir J."/>
            <person name="Abebe A."/>
            <person name="Abera B."/>
            <person name="Abreu J."/>
            <person name="Acer S.C."/>
            <person name="Aftuck L."/>
            <person name="Alexander A."/>
            <person name="An P."/>
            <person name="Anderson E."/>
            <person name="Anderson S."/>
            <person name="Arachi H."/>
            <person name="Azer M."/>
            <person name="Bachantsang P."/>
            <person name="Barry A."/>
            <person name="Bayul T."/>
            <person name="Berlin A."/>
            <person name="Bessette D."/>
            <person name="Bloom T."/>
            <person name="Blye J."/>
            <person name="Boguslavskiy L."/>
            <person name="Bonnet C."/>
            <person name="Boukhgalter B."/>
            <person name="Bourzgui I."/>
            <person name="Brown A."/>
            <person name="Cahill P."/>
            <person name="Channer S."/>
            <person name="Cheshatsang Y."/>
            <person name="Chuda L."/>
            <person name="Citroen M."/>
            <person name="Collymore A."/>
            <person name="Cooke P."/>
            <person name="Costello M."/>
            <person name="D'Aco K."/>
            <person name="Daza R."/>
            <person name="De Haan G."/>
            <person name="DeGray S."/>
            <person name="DeMaso C."/>
            <person name="Dhargay N."/>
            <person name="Dooley K."/>
            <person name="Dooley E."/>
            <person name="Doricent M."/>
            <person name="Dorje P."/>
            <person name="Dorjee K."/>
            <person name="Dupes A."/>
            <person name="Elong R."/>
            <person name="Falk J."/>
            <person name="Farina A."/>
            <person name="Faro S."/>
            <person name="Ferguson D."/>
            <person name="Fisher S."/>
            <person name="Foley C.D."/>
            <person name="Franke A."/>
            <person name="Friedrich D."/>
            <person name="Gadbois L."/>
            <person name="Gearin G."/>
            <person name="Gearin C.R."/>
            <person name="Giannoukos G."/>
            <person name="Goode T."/>
            <person name="Graham J."/>
            <person name="Grandbois E."/>
            <person name="Grewal S."/>
            <person name="Gyaltsen K."/>
            <person name="Hafez N."/>
            <person name="Hagos B."/>
            <person name="Hall J."/>
            <person name="Henson C."/>
            <person name="Hollinger A."/>
            <person name="Honan T."/>
            <person name="Huard M.D."/>
            <person name="Hughes L."/>
            <person name="Hurhula B."/>
            <person name="Husby M.E."/>
            <person name="Kamat A."/>
            <person name="Kanga B."/>
            <person name="Kashin S."/>
            <person name="Khazanovich D."/>
            <person name="Kisner P."/>
            <person name="Lance K."/>
            <person name="Lara M."/>
            <person name="Lee W."/>
            <person name="Lennon N."/>
            <person name="Letendre F."/>
            <person name="LeVine R."/>
            <person name="Lipovsky A."/>
            <person name="Liu X."/>
            <person name="Liu J."/>
            <person name="Liu S."/>
            <person name="Lokyitsang T."/>
            <person name="Lokyitsang Y."/>
            <person name="Lubonja R."/>
            <person name="Lui A."/>
            <person name="MacDonald P."/>
            <person name="Magnisalis V."/>
            <person name="Maru K."/>
            <person name="Matthews C."/>
            <person name="McCusker W."/>
            <person name="McDonough S."/>
            <person name="Mehta T."/>
            <person name="Meldrim J."/>
            <person name="Meneus L."/>
            <person name="Mihai O."/>
            <person name="Mihalev A."/>
            <person name="Mihova T."/>
            <person name="Mittelman R."/>
            <person name="Mlenga V."/>
            <person name="Montmayeur A."/>
            <person name="Mulrain L."/>
            <person name="Navidi A."/>
            <person name="Naylor J."/>
            <person name="Negash T."/>
            <person name="Nguyen T."/>
            <person name="Nguyen N."/>
            <person name="Nicol R."/>
            <person name="Norbu C."/>
            <person name="Norbu N."/>
            <person name="Novod N."/>
            <person name="O'Neill B."/>
            <person name="Osman S."/>
            <person name="Markiewicz E."/>
            <person name="Oyono O.L."/>
            <person name="Patti C."/>
            <person name="Phunkhang P."/>
            <person name="Pierre F."/>
            <person name="Priest M."/>
            <person name="Raghuraman S."/>
            <person name="Rege F."/>
            <person name="Reyes R."/>
            <person name="Rise C."/>
            <person name="Rogov P."/>
            <person name="Ross K."/>
            <person name="Ryan E."/>
            <person name="Settipalli S."/>
            <person name="Shea T."/>
            <person name="Sherpa N."/>
            <person name="Shi L."/>
            <person name="Shih D."/>
            <person name="Sparrow T."/>
            <person name="Spaulding J."/>
            <person name="Stalker J."/>
            <person name="Stange-Thomann N."/>
            <person name="Stavropoulos S."/>
            <person name="Stone C."/>
            <person name="Strader C."/>
            <person name="Tesfaye S."/>
            <person name="Thomson T."/>
            <person name="Thoulutsang Y."/>
            <person name="Thoulutsang D."/>
            <person name="Topham K."/>
            <person name="Topping I."/>
            <person name="Tsamla T."/>
            <person name="Vassiliev H."/>
            <person name="Vo A."/>
            <person name="Wangchuk T."/>
            <person name="Wangdi T."/>
            <person name="Weiand M."/>
            <person name="Wilkinson J."/>
            <person name="Wilson A."/>
            <person name="Yadav S."/>
            <person name="Young G."/>
            <person name="Yu Q."/>
            <person name="Zembek L."/>
            <person name="Zhong D."/>
            <person name="Zimmer A."/>
            <person name="Zwirko Z."/>
            <person name="Jaffe D.B."/>
            <person name="Alvarez P."/>
            <person name="Brockman W."/>
            <person name="Butler J."/>
            <person name="Chin C."/>
            <person name="Gnerre S."/>
            <person name="Grabherr M."/>
            <person name="Kleber M."/>
            <person name="Mauceli E."/>
            <person name="MacCallum I."/>
        </authorList>
    </citation>
    <scope>NUCLEOTIDE SEQUENCE [LARGE SCALE GENOMIC DNA]</scope>
    <source>
        <strain evidence="12">Tucson 15010-1051.87</strain>
    </source>
</reference>
<gene>
    <name evidence="11" type="primary">Dvir\GJ23354</name>
    <name evidence="11" type="ORF">Dvir_GJ23354</name>
</gene>
<proteinExistence type="predicted"/>
<dbReference type="SUPFAM" id="SSF50494">
    <property type="entry name" value="Trypsin-like serine proteases"/>
    <property type="match status" value="1"/>
</dbReference>
<evidence type="ECO:0000256" key="4">
    <source>
        <dbReference type="ARBA" id="ARBA00022801"/>
    </source>
</evidence>
<evidence type="ECO:0000256" key="9">
    <source>
        <dbReference type="SAM" id="SignalP"/>
    </source>
</evidence>
<evidence type="ECO:0000256" key="2">
    <source>
        <dbReference type="ARBA" id="ARBA00022670"/>
    </source>
</evidence>
<accession>B4LYC9</accession>
<evidence type="ECO:0000256" key="7">
    <source>
        <dbReference type="ARBA" id="ARBA00036320"/>
    </source>
</evidence>
<dbReference type="GO" id="GO:0006508">
    <property type="term" value="P:proteolysis"/>
    <property type="evidence" value="ECO:0007669"/>
    <property type="project" value="UniProtKB-KW"/>
</dbReference>
<keyword evidence="4" id="KW-0378">Hydrolase</keyword>
<dbReference type="InterPro" id="IPR009003">
    <property type="entry name" value="Peptidase_S1_PA"/>
</dbReference>
<evidence type="ECO:0000256" key="5">
    <source>
        <dbReference type="ARBA" id="ARBA00022825"/>
    </source>
</evidence>